<evidence type="ECO:0000256" key="1">
    <source>
        <dbReference type="SAM" id="Phobius"/>
    </source>
</evidence>
<sequence>MTSARVPLGPAAALAFRPLRGRTGLPAVAWIAVLSAAVSVVGAPAHVAGAADVVLGLTTATVLLTRAGRTVVPSGWRWFAAAAVVTGAASAGVPLITGVPASAVLGGGLGHLLTVVALLRLRERSPGGGRAQQVTAAALFVVASLLAVHVVLRPIAGVGSSAALAVAVHVVPVVVALSTAAALVFLGGVAPGRQRVGLLLVGVQSALAGTGVSSVLAWGLDSPELGAWVRPVMGLAAVLLCTACHLDVPRGPAGDPRLWPVGAVGALLPHATALVAGTLFLLQSSVTGAVDRFDLVLAITGLLLVLVHQVVTWRAQHRLTAELLSSQAYFRTLVRSSADPVVILDDRLRVTFASKAVTDLLGHAPDDVLGRCLDEVVHRDDTGHLTDALRGTAPGGVPAVRTARVRHADGSWRLLQATVRDLRDDPDVGAFVLYCRDVTGSGADAASEPALVELALTDPVTGLPNRAALVRRLAALRLEARGRPRALALLGVPGLAGRAPEDAAVALRALTARLVRLLRTEDWLARTKDGDFAVLAHGSIADAEVLAARLVATAGSDLAPSAGVTALPDDLDPGEALRHADLARRAAGPGQVHRYDDAVRQQRDRREALRADLAGALDRGELRLVFQPVVDLVLQRTVTVEALLRWRHPVYGEVSPAEFVPLAEESALITELGRWVLHEACTTVAALPGTELAVAVNVSARQLHGGSLGADVLAALDASGLPSRRLFLELTESMLLDDDAVIEELEALRQLGIRIAVDDFGTGWSSLAYLVGLPVDTLKMDRQFLAGVEHDQQRQALCRAVLHLGASLGLPVVVEGVEGDAEASLLRDMGHRYLQGFALSRPMEAAQLAAGGWPTGLPTAAVAPSPR</sequence>
<dbReference type="OrthoDB" id="5179666at2"/>
<dbReference type="SUPFAM" id="SSF55073">
    <property type="entry name" value="Nucleotide cyclase"/>
    <property type="match status" value="1"/>
</dbReference>
<dbReference type="InterPro" id="IPR000160">
    <property type="entry name" value="GGDEF_dom"/>
</dbReference>
<dbReference type="InterPro" id="IPR013656">
    <property type="entry name" value="PAS_4"/>
</dbReference>
<dbReference type="Proteomes" id="UP000219514">
    <property type="component" value="Unassembled WGS sequence"/>
</dbReference>
<dbReference type="SUPFAM" id="SSF55785">
    <property type="entry name" value="PYP-like sensor domain (PAS domain)"/>
    <property type="match status" value="1"/>
</dbReference>
<dbReference type="AlphaFoldDB" id="A0A285EI06"/>
<dbReference type="Pfam" id="PF08448">
    <property type="entry name" value="PAS_4"/>
    <property type="match status" value="1"/>
</dbReference>
<keyword evidence="1" id="KW-0812">Transmembrane</keyword>
<dbReference type="InterPro" id="IPR000014">
    <property type="entry name" value="PAS"/>
</dbReference>
<dbReference type="SMART" id="SM00267">
    <property type="entry name" value="GGDEF"/>
    <property type="match status" value="1"/>
</dbReference>
<dbReference type="SMART" id="SM00091">
    <property type="entry name" value="PAS"/>
    <property type="match status" value="1"/>
</dbReference>
<keyword evidence="6" id="KW-1185">Reference proteome</keyword>
<dbReference type="Gene3D" id="3.30.450.20">
    <property type="entry name" value="PAS domain"/>
    <property type="match status" value="1"/>
</dbReference>
<feature type="transmembrane region" description="Helical" evidence="1">
    <location>
        <begin position="198"/>
        <end position="219"/>
    </location>
</feature>
<keyword evidence="1" id="KW-1133">Transmembrane helix</keyword>
<dbReference type="RefSeq" id="WP_097208680.1">
    <property type="nucleotide sequence ID" value="NZ_JACHXB010000008.1"/>
</dbReference>
<gene>
    <name evidence="5" type="ORF">SAMN06893097_11253</name>
</gene>
<accession>A0A285EI06</accession>
<feature type="transmembrane region" description="Helical" evidence="1">
    <location>
        <begin position="162"/>
        <end position="186"/>
    </location>
</feature>
<feature type="domain" description="PAS" evidence="2">
    <location>
        <begin position="326"/>
        <end position="396"/>
    </location>
</feature>
<reference evidence="5 6" key="1">
    <citation type="submission" date="2017-09" db="EMBL/GenBank/DDBJ databases">
        <authorList>
            <person name="Ehlers B."/>
            <person name="Leendertz F.H."/>
        </authorList>
    </citation>
    <scope>NUCLEOTIDE SEQUENCE [LARGE SCALE GENOMIC DNA]</scope>
    <source>
        <strain evidence="5 6">DSM 46844</strain>
    </source>
</reference>
<dbReference type="Gene3D" id="3.20.20.450">
    <property type="entry name" value="EAL domain"/>
    <property type="match status" value="1"/>
</dbReference>
<evidence type="ECO:0000259" key="4">
    <source>
        <dbReference type="PROSITE" id="PS50887"/>
    </source>
</evidence>
<dbReference type="Pfam" id="PF00563">
    <property type="entry name" value="EAL"/>
    <property type="match status" value="1"/>
</dbReference>
<dbReference type="InterPro" id="IPR035965">
    <property type="entry name" value="PAS-like_dom_sf"/>
</dbReference>
<dbReference type="SMART" id="SM00052">
    <property type="entry name" value="EAL"/>
    <property type="match status" value="1"/>
</dbReference>
<organism evidence="5 6">
    <name type="scientific">Geodermatophilus sabuli</name>
    <dbReference type="NCBI Taxonomy" id="1564158"/>
    <lineage>
        <taxon>Bacteria</taxon>
        <taxon>Bacillati</taxon>
        <taxon>Actinomycetota</taxon>
        <taxon>Actinomycetes</taxon>
        <taxon>Geodermatophilales</taxon>
        <taxon>Geodermatophilaceae</taxon>
        <taxon>Geodermatophilus</taxon>
    </lineage>
</organism>
<feature type="transmembrane region" description="Helical" evidence="1">
    <location>
        <begin position="258"/>
        <end position="283"/>
    </location>
</feature>
<evidence type="ECO:0000313" key="5">
    <source>
        <dbReference type="EMBL" id="SNX98758.1"/>
    </source>
</evidence>
<feature type="domain" description="GGDEF" evidence="4">
    <location>
        <begin position="483"/>
        <end position="597"/>
    </location>
</feature>
<dbReference type="PROSITE" id="PS50887">
    <property type="entry name" value="GGDEF"/>
    <property type="match status" value="1"/>
</dbReference>
<dbReference type="InterPro" id="IPR035919">
    <property type="entry name" value="EAL_sf"/>
</dbReference>
<dbReference type="InterPro" id="IPR052155">
    <property type="entry name" value="Biofilm_reg_signaling"/>
</dbReference>
<feature type="transmembrane region" description="Helical" evidence="1">
    <location>
        <begin position="103"/>
        <end position="122"/>
    </location>
</feature>
<dbReference type="Gene3D" id="3.30.70.270">
    <property type="match status" value="1"/>
</dbReference>
<dbReference type="InterPro" id="IPR001633">
    <property type="entry name" value="EAL_dom"/>
</dbReference>
<feature type="transmembrane region" description="Helical" evidence="1">
    <location>
        <begin position="31"/>
        <end position="64"/>
    </location>
</feature>
<dbReference type="PROSITE" id="PS50883">
    <property type="entry name" value="EAL"/>
    <property type="match status" value="1"/>
</dbReference>
<proteinExistence type="predicted"/>
<dbReference type="InterPro" id="IPR029787">
    <property type="entry name" value="Nucleotide_cyclase"/>
</dbReference>
<feature type="transmembrane region" description="Helical" evidence="1">
    <location>
        <begin position="295"/>
        <end position="313"/>
    </location>
</feature>
<feature type="transmembrane region" description="Helical" evidence="1">
    <location>
        <begin position="134"/>
        <end position="156"/>
    </location>
</feature>
<dbReference type="CDD" id="cd01948">
    <property type="entry name" value="EAL"/>
    <property type="match status" value="1"/>
</dbReference>
<name>A0A285EI06_9ACTN</name>
<keyword evidence="1" id="KW-0472">Membrane</keyword>
<dbReference type="PANTHER" id="PTHR44757">
    <property type="entry name" value="DIGUANYLATE CYCLASE DGCP"/>
    <property type="match status" value="1"/>
</dbReference>
<protein>
    <submittedName>
        <fullName evidence="5">PAS domain S-box-containing protein</fullName>
    </submittedName>
</protein>
<evidence type="ECO:0000259" key="2">
    <source>
        <dbReference type="PROSITE" id="PS50112"/>
    </source>
</evidence>
<evidence type="ECO:0000313" key="6">
    <source>
        <dbReference type="Proteomes" id="UP000219514"/>
    </source>
</evidence>
<dbReference type="PANTHER" id="PTHR44757:SF2">
    <property type="entry name" value="BIOFILM ARCHITECTURE MAINTENANCE PROTEIN MBAA"/>
    <property type="match status" value="1"/>
</dbReference>
<dbReference type="InterPro" id="IPR043128">
    <property type="entry name" value="Rev_trsase/Diguanyl_cyclase"/>
</dbReference>
<dbReference type="SUPFAM" id="SSF141868">
    <property type="entry name" value="EAL domain-like"/>
    <property type="match status" value="1"/>
</dbReference>
<feature type="transmembrane region" description="Helical" evidence="1">
    <location>
        <begin position="76"/>
        <end position="97"/>
    </location>
</feature>
<evidence type="ECO:0000259" key="3">
    <source>
        <dbReference type="PROSITE" id="PS50883"/>
    </source>
</evidence>
<dbReference type="CDD" id="cd00130">
    <property type="entry name" value="PAS"/>
    <property type="match status" value="1"/>
</dbReference>
<feature type="domain" description="EAL" evidence="3">
    <location>
        <begin position="606"/>
        <end position="856"/>
    </location>
</feature>
<dbReference type="PROSITE" id="PS50112">
    <property type="entry name" value="PAS"/>
    <property type="match status" value="1"/>
</dbReference>
<dbReference type="NCBIfam" id="TIGR00229">
    <property type="entry name" value="sensory_box"/>
    <property type="match status" value="1"/>
</dbReference>
<dbReference type="EMBL" id="OBDO01000012">
    <property type="protein sequence ID" value="SNX98758.1"/>
    <property type="molecule type" value="Genomic_DNA"/>
</dbReference>